<dbReference type="EMBL" id="BRVO01000003">
    <property type="protein sequence ID" value="GLB50169.1"/>
    <property type="molecule type" value="Genomic_DNA"/>
</dbReference>
<evidence type="ECO:0000313" key="7">
    <source>
        <dbReference type="EMBL" id="GLB50169.1"/>
    </source>
</evidence>
<evidence type="ECO:0000256" key="5">
    <source>
        <dbReference type="ARBA" id="ARBA00023002"/>
    </source>
</evidence>
<keyword evidence="3" id="KW-0285">Flavoprotein</keyword>
<dbReference type="RefSeq" id="WP_281765801.1">
    <property type="nucleotide sequence ID" value="NZ_BRVO01000003.1"/>
</dbReference>
<dbReference type="Proteomes" id="UP001143543">
    <property type="component" value="Unassembled WGS sequence"/>
</dbReference>
<dbReference type="Pfam" id="PF00881">
    <property type="entry name" value="Nitroreductase"/>
    <property type="match status" value="1"/>
</dbReference>
<evidence type="ECO:0000256" key="3">
    <source>
        <dbReference type="ARBA" id="ARBA00022630"/>
    </source>
</evidence>
<proteinExistence type="inferred from homology"/>
<feature type="domain" description="Nitroreductase" evidence="6">
    <location>
        <begin position="9"/>
        <end position="184"/>
    </location>
</feature>
<evidence type="ECO:0000259" key="6">
    <source>
        <dbReference type="Pfam" id="PF00881"/>
    </source>
</evidence>
<protein>
    <submittedName>
        <fullName evidence="7">Nitroreductase</fullName>
    </submittedName>
</protein>
<accession>A0ABQ5MLB3</accession>
<dbReference type="PANTHER" id="PTHR43673:SF2">
    <property type="entry name" value="NITROREDUCTASE"/>
    <property type="match status" value="1"/>
</dbReference>
<evidence type="ECO:0000256" key="4">
    <source>
        <dbReference type="ARBA" id="ARBA00022643"/>
    </source>
</evidence>
<comment type="cofactor">
    <cofactor evidence="1">
        <name>FMN</name>
        <dbReference type="ChEBI" id="CHEBI:58210"/>
    </cofactor>
</comment>
<dbReference type="SUPFAM" id="SSF55469">
    <property type="entry name" value="FMN-dependent nitroreductase-like"/>
    <property type="match status" value="1"/>
</dbReference>
<evidence type="ECO:0000313" key="8">
    <source>
        <dbReference type="Proteomes" id="UP001143543"/>
    </source>
</evidence>
<dbReference type="PANTHER" id="PTHR43673">
    <property type="entry name" value="NAD(P)H NITROREDUCTASE YDGI-RELATED"/>
    <property type="match status" value="1"/>
</dbReference>
<reference evidence="7" key="1">
    <citation type="submission" date="2022-07" db="EMBL/GenBank/DDBJ databases">
        <title>Taxonomy of Novel Oxalotrophic and Methylotrophic Bacteria.</title>
        <authorList>
            <person name="Sahin N."/>
            <person name="Tani A."/>
        </authorList>
    </citation>
    <scope>NUCLEOTIDE SEQUENCE</scope>
    <source>
        <strain evidence="7">Y10</strain>
    </source>
</reference>
<sequence length="209" mass="23933">MNLLELSKWRYAAKVMNGEKVSQDKIDYILEAIQLAPTSSGMQQFEVFIIKGDELKAQILPIANNQTVVTECSHLLVFASWDNYTEERINEAFENMFEKRGGKDERWDAYRQRIVDLYTNKPEDINAEHTARQAYIAFTYAIIAAAELGLDATPMEGFDADALDKLLGLDKKGLKSVTMLPIGYRAEDDWYGTFKKVRKDKEVLFTELD</sequence>
<organism evidence="7 8">
    <name type="scientific">Neptunitalea lumnitzerae</name>
    <dbReference type="NCBI Taxonomy" id="2965509"/>
    <lineage>
        <taxon>Bacteria</taxon>
        <taxon>Pseudomonadati</taxon>
        <taxon>Bacteroidota</taxon>
        <taxon>Flavobacteriia</taxon>
        <taxon>Flavobacteriales</taxon>
        <taxon>Flavobacteriaceae</taxon>
        <taxon>Neptunitalea</taxon>
    </lineage>
</organism>
<evidence type="ECO:0000256" key="2">
    <source>
        <dbReference type="ARBA" id="ARBA00007118"/>
    </source>
</evidence>
<keyword evidence="8" id="KW-1185">Reference proteome</keyword>
<name>A0ABQ5MLB3_9FLAO</name>
<keyword evidence="4" id="KW-0288">FMN</keyword>
<dbReference type="InterPro" id="IPR000415">
    <property type="entry name" value="Nitroreductase-like"/>
</dbReference>
<gene>
    <name evidence="7" type="ORF">Y10_25370</name>
</gene>
<comment type="caution">
    <text evidence="7">The sequence shown here is derived from an EMBL/GenBank/DDBJ whole genome shotgun (WGS) entry which is preliminary data.</text>
</comment>
<comment type="similarity">
    <text evidence="2">Belongs to the nitroreductase family.</text>
</comment>
<keyword evidence="5" id="KW-0560">Oxidoreductase</keyword>
<dbReference type="Gene3D" id="3.40.109.10">
    <property type="entry name" value="NADH Oxidase"/>
    <property type="match status" value="1"/>
</dbReference>
<evidence type="ECO:0000256" key="1">
    <source>
        <dbReference type="ARBA" id="ARBA00001917"/>
    </source>
</evidence>
<dbReference type="InterPro" id="IPR029479">
    <property type="entry name" value="Nitroreductase"/>
</dbReference>